<sequence>MAKNMNLSGFTTAQTKSETTMDKTTRVVKQIKDAEAKQREDKMARLRKARHESEARAGKDPSS</sequence>
<reference evidence="2 3" key="1">
    <citation type="submission" date="2017-05" db="EMBL/GenBank/DDBJ databases">
        <title>Genome Sequence of Loktanella vestfoldensis Strain SMR4r Isolated from a Culture of the Diatom Skeletonema marinoi.</title>
        <authorList>
            <person name="Topel M."/>
            <person name="Pinder M.I.M."/>
            <person name="Johansson O.N."/>
            <person name="Kourtchenko O."/>
            <person name="Godhe A."/>
            <person name="Clarke A.K."/>
        </authorList>
    </citation>
    <scope>NUCLEOTIDE SEQUENCE [LARGE SCALE GENOMIC DNA]</scope>
    <source>
        <strain evidence="2 3">SMR4r</strain>
    </source>
</reference>
<proteinExistence type="predicted"/>
<feature type="compositionally biased region" description="Polar residues" evidence="1">
    <location>
        <begin position="1"/>
        <end position="18"/>
    </location>
</feature>
<keyword evidence="3" id="KW-1185">Reference proteome</keyword>
<dbReference type="EMBL" id="CP021431">
    <property type="protein sequence ID" value="ARU01727.1"/>
    <property type="molecule type" value="Genomic_DNA"/>
</dbReference>
<organism evidence="2 3">
    <name type="scientific">Yoonia vestfoldensis</name>
    <dbReference type="NCBI Taxonomy" id="245188"/>
    <lineage>
        <taxon>Bacteria</taxon>
        <taxon>Pseudomonadati</taxon>
        <taxon>Pseudomonadota</taxon>
        <taxon>Alphaproteobacteria</taxon>
        <taxon>Rhodobacterales</taxon>
        <taxon>Paracoccaceae</taxon>
        <taxon>Yoonia</taxon>
    </lineage>
</organism>
<dbReference type="Proteomes" id="UP000195273">
    <property type="component" value="Chromosome"/>
</dbReference>
<feature type="compositionally biased region" description="Basic and acidic residues" evidence="1">
    <location>
        <begin position="51"/>
        <end position="63"/>
    </location>
</feature>
<feature type="compositionally biased region" description="Basic and acidic residues" evidence="1">
    <location>
        <begin position="19"/>
        <end position="44"/>
    </location>
</feature>
<protein>
    <submittedName>
        <fullName evidence="2">Uncharacterized protein</fullName>
    </submittedName>
</protein>
<evidence type="ECO:0000313" key="3">
    <source>
        <dbReference type="Proteomes" id="UP000195273"/>
    </source>
</evidence>
<dbReference type="AlphaFoldDB" id="A0A1Y0EDQ7"/>
<feature type="region of interest" description="Disordered" evidence="1">
    <location>
        <begin position="1"/>
        <end position="63"/>
    </location>
</feature>
<evidence type="ECO:0000256" key="1">
    <source>
        <dbReference type="SAM" id="MobiDB-lite"/>
    </source>
</evidence>
<evidence type="ECO:0000313" key="2">
    <source>
        <dbReference type="EMBL" id="ARU01727.1"/>
    </source>
</evidence>
<accession>A0A1Y0EDQ7</accession>
<dbReference type="KEGG" id="lvs:LOKVESSMR4R_02423"/>
<dbReference type="RefSeq" id="WP_087208720.1">
    <property type="nucleotide sequence ID" value="NZ_CP021431.1"/>
</dbReference>
<name>A0A1Y0EDQ7_9RHOB</name>
<gene>
    <name evidence="2" type="ORF">LOKVESSMR4R_02423</name>
</gene>
<dbReference type="OrthoDB" id="7875526at2"/>